<sequence length="422" mass="48851">MPGVQKYSKMIYKVKLFKLSFSQLIVAVVLLFINSPAFSIIGLVTGFYFPNEKLAFLLVLVILYAKKQLNFNKSWILYVSPGILLLVIGLRAMLYQEPVYRPDINLILMLFAIPIYGKFFIKNEKNIFDCLHIITVIQIIIAGYQWVMMINGNYNEAMIFNNYPAQETYIYPPIFPGIYRVAGLFGESSQLSIYLSFYFVFYNFYKNGSQRITWLSCLSFLSIILTFSMTGYLMIISDLMIRIIKSHKYKIIFICLLPVFWIVISVIFNSFYSSILSYLGYRITANIEGGERFGSLLYYLDIAMNRLLTGYGASWEAADRYDFLSVYFYSYGIFGCLAVFTYVFYLLKSLDLVFYALLVVTFSTNATLMMPAYVLIFSCLAVLKHHNQQLKSHHIFRFNGLIYKERPPSNVAVTGIKLYPKK</sequence>
<keyword evidence="1" id="KW-1133">Transmembrane helix</keyword>
<feature type="transmembrane region" description="Helical" evidence="1">
    <location>
        <begin position="212"/>
        <end position="239"/>
    </location>
</feature>
<feature type="transmembrane region" description="Helical" evidence="1">
    <location>
        <begin position="104"/>
        <end position="121"/>
    </location>
</feature>
<reference evidence="2 3" key="1">
    <citation type="journal article" date="2020" name="ISME J.">
        <title>Comparative genomics reveals insights into cyanobacterial evolution and habitat adaptation.</title>
        <authorList>
            <person name="Chen M.Y."/>
            <person name="Teng W.K."/>
            <person name="Zhao L."/>
            <person name="Hu C.X."/>
            <person name="Zhou Y.K."/>
            <person name="Han B.P."/>
            <person name="Song L.R."/>
            <person name="Shu W.S."/>
        </authorList>
    </citation>
    <scope>NUCLEOTIDE SEQUENCE [LARGE SCALE GENOMIC DNA]</scope>
    <source>
        <strain evidence="2 3">FACHB-1370</strain>
    </source>
</reference>
<feature type="transmembrane region" description="Helical" evidence="1">
    <location>
        <begin position="40"/>
        <end position="63"/>
    </location>
</feature>
<evidence type="ECO:0000313" key="2">
    <source>
        <dbReference type="EMBL" id="MBD2544970.1"/>
    </source>
</evidence>
<name>A0ABR8EEQ0_9CYAN</name>
<keyword evidence="3" id="KW-1185">Reference proteome</keyword>
<keyword evidence="1" id="KW-0812">Transmembrane</keyword>
<feature type="transmembrane region" description="Helical" evidence="1">
    <location>
        <begin position="353"/>
        <end position="383"/>
    </location>
</feature>
<feature type="transmembrane region" description="Helical" evidence="1">
    <location>
        <begin position="16"/>
        <end position="34"/>
    </location>
</feature>
<organism evidence="2 3">
    <name type="scientific">Planktothricoides raciborskii FACHB-1370</name>
    <dbReference type="NCBI Taxonomy" id="2949576"/>
    <lineage>
        <taxon>Bacteria</taxon>
        <taxon>Bacillati</taxon>
        <taxon>Cyanobacteriota</taxon>
        <taxon>Cyanophyceae</taxon>
        <taxon>Oscillatoriophycideae</taxon>
        <taxon>Oscillatoriales</taxon>
        <taxon>Oscillatoriaceae</taxon>
        <taxon>Planktothricoides</taxon>
    </lineage>
</organism>
<feature type="transmembrane region" description="Helical" evidence="1">
    <location>
        <begin position="75"/>
        <end position="92"/>
    </location>
</feature>
<feature type="transmembrane region" description="Helical" evidence="1">
    <location>
        <begin position="251"/>
        <end position="276"/>
    </location>
</feature>
<keyword evidence="1" id="KW-0472">Membrane</keyword>
<protein>
    <recommendedName>
        <fullName evidence="4">O-antigen polymerase</fullName>
    </recommendedName>
</protein>
<evidence type="ECO:0008006" key="4">
    <source>
        <dbReference type="Google" id="ProtNLM"/>
    </source>
</evidence>
<evidence type="ECO:0000313" key="3">
    <source>
        <dbReference type="Proteomes" id="UP000641954"/>
    </source>
</evidence>
<dbReference type="RefSeq" id="WP_206756759.1">
    <property type="nucleotide sequence ID" value="NZ_JACJSK010000018.1"/>
</dbReference>
<dbReference type="EMBL" id="JACJSK010000018">
    <property type="protein sequence ID" value="MBD2544970.1"/>
    <property type="molecule type" value="Genomic_DNA"/>
</dbReference>
<gene>
    <name evidence="2" type="ORF">H6G72_14215</name>
</gene>
<dbReference type="Proteomes" id="UP000641954">
    <property type="component" value="Unassembled WGS sequence"/>
</dbReference>
<feature type="transmembrane region" description="Helical" evidence="1">
    <location>
        <begin position="326"/>
        <end position="347"/>
    </location>
</feature>
<feature type="transmembrane region" description="Helical" evidence="1">
    <location>
        <begin position="128"/>
        <end position="147"/>
    </location>
</feature>
<proteinExistence type="predicted"/>
<evidence type="ECO:0000256" key="1">
    <source>
        <dbReference type="SAM" id="Phobius"/>
    </source>
</evidence>
<accession>A0ABR8EEQ0</accession>
<comment type="caution">
    <text evidence="2">The sequence shown here is derived from an EMBL/GenBank/DDBJ whole genome shotgun (WGS) entry which is preliminary data.</text>
</comment>